<proteinExistence type="inferred from homology"/>
<feature type="transmembrane region" description="Helical" evidence="2">
    <location>
        <begin position="17"/>
        <end position="37"/>
    </location>
</feature>
<dbReference type="Gene3D" id="1.10.3730.20">
    <property type="match status" value="1"/>
</dbReference>
<dbReference type="EMBL" id="JAFREP010000029">
    <property type="protein sequence ID" value="MBO1321941.1"/>
    <property type="molecule type" value="Genomic_DNA"/>
</dbReference>
<evidence type="ECO:0008006" key="5">
    <source>
        <dbReference type="Google" id="ProtNLM"/>
    </source>
</evidence>
<sequence length="64" mass="7006">MSLFLFALSARTIPTQIAYMVWLAVGVGGVTTIQMLFERQPVTPFQIVCLLFIFIGVAGLKSQA</sequence>
<reference evidence="3" key="1">
    <citation type="submission" date="2021-03" db="EMBL/GenBank/DDBJ databases">
        <authorList>
            <person name="Wang G."/>
        </authorList>
    </citation>
    <scope>NUCLEOTIDE SEQUENCE</scope>
    <source>
        <strain evidence="3">KCTC 12899</strain>
    </source>
</reference>
<dbReference type="Pfam" id="PF00893">
    <property type="entry name" value="Multi_Drug_Res"/>
    <property type="match status" value="1"/>
</dbReference>
<comment type="subcellular location">
    <subcellularLocation>
        <location evidence="1">Cell membrane</location>
        <topology evidence="1">Multi-pass membrane protein</topology>
    </subcellularLocation>
</comment>
<dbReference type="GO" id="GO:0005886">
    <property type="term" value="C:plasma membrane"/>
    <property type="evidence" value="ECO:0007669"/>
    <property type="project" value="UniProtKB-SubCell"/>
</dbReference>
<evidence type="ECO:0000256" key="2">
    <source>
        <dbReference type="SAM" id="Phobius"/>
    </source>
</evidence>
<keyword evidence="4" id="KW-1185">Reference proteome</keyword>
<comment type="similarity">
    <text evidence="1">Belongs to the drug/metabolite transporter (DMT) superfamily. Small multidrug resistance (SMR) (TC 2.A.7.1) family.</text>
</comment>
<name>A0A8J7QJE9_9BACT</name>
<keyword evidence="2" id="KW-0472">Membrane</keyword>
<keyword evidence="2" id="KW-1133">Transmembrane helix</keyword>
<feature type="transmembrane region" description="Helical" evidence="2">
    <location>
        <begin position="43"/>
        <end position="60"/>
    </location>
</feature>
<gene>
    <name evidence="3" type="ORF">J3U88_25900</name>
</gene>
<accession>A0A8J7QJE9</accession>
<keyword evidence="1 2" id="KW-0812">Transmembrane</keyword>
<evidence type="ECO:0000313" key="3">
    <source>
        <dbReference type="EMBL" id="MBO1321941.1"/>
    </source>
</evidence>
<comment type="caution">
    <text evidence="3">The sequence shown here is derived from an EMBL/GenBank/DDBJ whole genome shotgun (WGS) entry which is preliminary data.</text>
</comment>
<organism evidence="3 4">
    <name type="scientific">Acanthopleuribacter pedis</name>
    <dbReference type="NCBI Taxonomy" id="442870"/>
    <lineage>
        <taxon>Bacteria</taxon>
        <taxon>Pseudomonadati</taxon>
        <taxon>Acidobacteriota</taxon>
        <taxon>Holophagae</taxon>
        <taxon>Acanthopleuribacterales</taxon>
        <taxon>Acanthopleuribacteraceae</taxon>
        <taxon>Acanthopleuribacter</taxon>
    </lineage>
</organism>
<protein>
    <recommendedName>
        <fullName evidence="5">Quaternary ammonium compound-resistance protein SugE</fullName>
    </recommendedName>
</protein>
<dbReference type="Proteomes" id="UP000664417">
    <property type="component" value="Unassembled WGS sequence"/>
</dbReference>
<dbReference type="AlphaFoldDB" id="A0A8J7QJE9"/>
<evidence type="ECO:0000313" key="4">
    <source>
        <dbReference type="Proteomes" id="UP000664417"/>
    </source>
</evidence>
<dbReference type="GO" id="GO:0022857">
    <property type="term" value="F:transmembrane transporter activity"/>
    <property type="evidence" value="ECO:0007669"/>
    <property type="project" value="InterPro"/>
</dbReference>
<dbReference type="InterPro" id="IPR037185">
    <property type="entry name" value="EmrE-like"/>
</dbReference>
<evidence type="ECO:0000256" key="1">
    <source>
        <dbReference type="RuleBase" id="RU003942"/>
    </source>
</evidence>
<dbReference type="InterPro" id="IPR045324">
    <property type="entry name" value="Small_multidrug_res"/>
</dbReference>
<dbReference type="SUPFAM" id="SSF103481">
    <property type="entry name" value="Multidrug resistance efflux transporter EmrE"/>
    <property type="match status" value="1"/>
</dbReference>
<dbReference type="RefSeq" id="WP_207861913.1">
    <property type="nucleotide sequence ID" value="NZ_JAFREP010000029.1"/>
</dbReference>